<proteinExistence type="predicted"/>
<gene>
    <name evidence="2" type="ordered locus">sll8048</name>
</gene>
<organism evidence="2 3">
    <name type="scientific">Synechocystis sp. (strain ATCC 27184 / PCC 6803 / Kazusa)</name>
    <dbReference type="NCBI Taxonomy" id="1111708"/>
    <lineage>
        <taxon>Bacteria</taxon>
        <taxon>Bacillati</taxon>
        <taxon>Cyanobacteriota</taxon>
        <taxon>Cyanophyceae</taxon>
        <taxon>Synechococcales</taxon>
        <taxon>Merismopediaceae</taxon>
        <taxon>Synechocystis</taxon>
    </lineage>
</organism>
<name>Q6ZE44_SYNY3</name>
<evidence type="ECO:0000313" key="3">
    <source>
        <dbReference type="Proteomes" id="UP000001425"/>
    </source>
</evidence>
<dbReference type="InterPro" id="IPR002725">
    <property type="entry name" value="YgjP-like_metallopeptidase"/>
</dbReference>
<dbReference type="PANTHER" id="PTHR30399">
    <property type="entry name" value="UNCHARACTERIZED PROTEIN YGJP"/>
    <property type="match status" value="1"/>
</dbReference>
<dbReference type="Gene3D" id="3.30.2010.10">
    <property type="entry name" value="Metalloproteases ('zincins'), catalytic domain"/>
    <property type="match status" value="1"/>
</dbReference>
<accession>Q6ZE44</accession>
<protein>
    <submittedName>
        <fullName evidence="2">Sll8048 protein</fullName>
    </submittedName>
</protein>
<dbReference type="KEGG" id="syn:sll8048"/>
<dbReference type="InterPro" id="IPR053136">
    <property type="entry name" value="UTP_pyrophosphatase-like"/>
</dbReference>
<dbReference type="EMBL" id="AP004312">
    <property type="protein sequence ID" value="BAD02056.1"/>
    <property type="molecule type" value="Genomic_DNA"/>
</dbReference>
<reference evidence="2 3" key="1">
    <citation type="journal article" date="2003" name="DNA Res.">
        <title>Structural analysis of four large plasmids harboring in a unicellular cyanobacterium, Synechocystis sp. PCC 6803.</title>
        <authorList>
            <person name="Kaneko T."/>
            <person name="Nakamura Y."/>
            <person name="Sasamoto S."/>
            <person name="Watanabe A."/>
            <person name="Kohara M."/>
            <person name="Matsumoto M."/>
            <person name="Shimpo S."/>
            <person name="Yamada M."/>
            <person name="Tabata S."/>
        </authorList>
    </citation>
    <scope>NUCLEOTIDE SEQUENCE [LARGE SCALE GENOMIC DNA]</scope>
    <source>
        <strain evidence="3">ATCC 27184 / PCC 6803 / Kazusa</strain>
    </source>
</reference>
<keyword evidence="2" id="KW-0614">Plasmid</keyword>
<dbReference type="Pfam" id="PF01863">
    <property type="entry name" value="YgjP-like"/>
    <property type="match status" value="1"/>
</dbReference>
<keyword evidence="3" id="KW-1185">Reference proteome</keyword>
<dbReference type="Proteomes" id="UP000001425">
    <property type="component" value="Plasmid pSYSG"/>
</dbReference>
<dbReference type="InParanoid" id="Q6ZE44"/>
<dbReference type="EnsemblBacteria" id="BAD02056">
    <property type="protein sequence ID" value="BAD02056"/>
    <property type="gene ID" value="BAD02056"/>
</dbReference>
<evidence type="ECO:0000313" key="2">
    <source>
        <dbReference type="EMBL" id="BAD02056.1"/>
    </source>
</evidence>
<dbReference type="AlphaFoldDB" id="Q6ZE44"/>
<feature type="domain" description="YgjP-like metallopeptidase" evidence="1">
    <location>
        <begin position="27"/>
        <end position="232"/>
    </location>
</feature>
<dbReference type="PANTHER" id="PTHR30399:SF1">
    <property type="entry name" value="UTP PYROPHOSPHATASE"/>
    <property type="match status" value="1"/>
</dbReference>
<sequence length="236" mass="27832">MNTSITTTLHLGELTVAITYKGIKNVHLTVHPPQGEVRVSAPLTMNPDTVRVFIISKLAWIRQQRRRILAQEREAPREYVNRESHLVWGQRYLLKVVEHQAPPKVNLAPKTLDLYVRPHTPQEKRHQVISEWYRQQIKDVVPGLIAKYETVMGVEVREFGVKRMKTRWGTCNPRAQRIWLNLELAKKPPACLEYVVVHEMTHLLEPKHNDRFWGFIDSFYPQWQHYRDELNRLPLG</sequence>
<evidence type="ECO:0000259" key="1">
    <source>
        <dbReference type="Pfam" id="PF01863"/>
    </source>
</evidence>
<dbReference type="CDD" id="cd07344">
    <property type="entry name" value="M48_yhfN_like"/>
    <property type="match status" value="1"/>
</dbReference>
<dbReference type="PhylomeDB" id="Q6ZE44"/>
<geneLocation type="plasmid" evidence="2 3">
    <name>pSYSG</name>
</geneLocation>